<dbReference type="GO" id="GO:0003924">
    <property type="term" value="F:GTPase activity"/>
    <property type="evidence" value="ECO:0007669"/>
    <property type="project" value="UniProtKB-UniRule"/>
</dbReference>
<dbReference type="Gene3D" id="2.40.30.10">
    <property type="entry name" value="Translation factors"/>
    <property type="match status" value="2"/>
</dbReference>
<comment type="subcellular location">
    <subcellularLocation>
        <location evidence="8">Cytoplasm</location>
    </subcellularLocation>
</comment>
<dbReference type="GO" id="GO:0003743">
    <property type="term" value="F:translation initiation factor activity"/>
    <property type="evidence" value="ECO:0007669"/>
    <property type="project" value="UniProtKB-UniRule"/>
</dbReference>
<name>A0A2I7N4X5_9NEIS</name>
<dbReference type="InterPro" id="IPR036925">
    <property type="entry name" value="TIF_IF2_dom3_sf"/>
</dbReference>
<dbReference type="InterPro" id="IPR000795">
    <property type="entry name" value="T_Tr_GTP-bd_dom"/>
</dbReference>
<gene>
    <name evidence="8" type="primary">infB</name>
    <name evidence="11" type="ORF">CUN60_03975</name>
</gene>
<dbReference type="SUPFAM" id="SSF52540">
    <property type="entry name" value="P-loop containing nucleoside triphosphate hydrolases"/>
    <property type="match status" value="1"/>
</dbReference>
<dbReference type="PANTHER" id="PTHR43381">
    <property type="entry name" value="TRANSLATION INITIATION FACTOR IF-2-RELATED"/>
    <property type="match status" value="1"/>
</dbReference>
<dbReference type="Pfam" id="PF11987">
    <property type="entry name" value="IF-2"/>
    <property type="match status" value="1"/>
</dbReference>
<keyword evidence="6 8" id="KW-0648">Protein biosynthesis</keyword>
<dbReference type="Gene3D" id="3.40.50.300">
    <property type="entry name" value="P-loop containing nucleotide triphosphate hydrolases"/>
    <property type="match status" value="1"/>
</dbReference>
<evidence type="ECO:0000313" key="11">
    <source>
        <dbReference type="EMBL" id="AUR51481.1"/>
    </source>
</evidence>
<evidence type="ECO:0000259" key="10">
    <source>
        <dbReference type="PROSITE" id="PS51722"/>
    </source>
</evidence>
<dbReference type="SUPFAM" id="SSF46955">
    <property type="entry name" value="Putative DNA-binding domain"/>
    <property type="match status" value="1"/>
</dbReference>
<dbReference type="PANTHER" id="PTHR43381:SF5">
    <property type="entry name" value="TR-TYPE G DOMAIN-CONTAINING PROTEIN"/>
    <property type="match status" value="1"/>
</dbReference>
<proteinExistence type="inferred from homology"/>
<evidence type="ECO:0000256" key="7">
    <source>
        <dbReference type="ARBA" id="ARBA00023134"/>
    </source>
</evidence>
<dbReference type="InterPro" id="IPR027417">
    <property type="entry name" value="P-loop_NTPase"/>
</dbReference>
<keyword evidence="5 8" id="KW-0547">Nucleotide-binding</keyword>
<comment type="function">
    <text evidence="8 9">One of the essential components for the initiation of protein synthesis. Protects formylmethionyl-tRNA from spontaneous hydrolysis and promotes its binding to the 30S ribosomal subunits. Also involved in the hydrolysis of GTP during the formation of the 70S ribosomal complex.</text>
</comment>
<dbReference type="AlphaFoldDB" id="A0A2I7N4X5"/>
<dbReference type="KEGG" id="nba:CUN60_03975"/>
<dbReference type="HAMAP" id="MF_00100_B">
    <property type="entry name" value="IF_2_B"/>
    <property type="match status" value="1"/>
</dbReference>
<dbReference type="PROSITE" id="PS51722">
    <property type="entry name" value="G_TR_2"/>
    <property type="match status" value="1"/>
</dbReference>
<dbReference type="InterPro" id="IPR009000">
    <property type="entry name" value="Transl_B-barrel_sf"/>
</dbReference>
<dbReference type="Proteomes" id="UP000236655">
    <property type="component" value="Chromosome"/>
</dbReference>
<dbReference type="CDD" id="cd03692">
    <property type="entry name" value="mtIF2_IVc"/>
    <property type="match status" value="1"/>
</dbReference>
<dbReference type="InterPro" id="IPR015760">
    <property type="entry name" value="TIF_IF2"/>
</dbReference>
<dbReference type="FunFam" id="3.40.50.300:FF:000019">
    <property type="entry name" value="Translation initiation factor IF-2"/>
    <property type="match status" value="1"/>
</dbReference>
<dbReference type="InterPro" id="IPR053905">
    <property type="entry name" value="EF-G-like_DII"/>
</dbReference>
<dbReference type="InterPro" id="IPR009061">
    <property type="entry name" value="DNA-bd_dom_put_sf"/>
</dbReference>
<feature type="region of interest" description="G-domain" evidence="8">
    <location>
        <begin position="350"/>
        <end position="498"/>
    </location>
</feature>
<dbReference type="NCBIfam" id="TIGR00487">
    <property type="entry name" value="IF-2"/>
    <property type="match status" value="1"/>
</dbReference>
<dbReference type="Pfam" id="PF00009">
    <property type="entry name" value="GTP_EFTU"/>
    <property type="match status" value="1"/>
</dbReference>
<accession>A0A2I7N4X5</accession>
<evidence type="ECO:0000256" key="6">
    <source>
        <dbReference type="ARBA" id="ARBA00022917"/>
    </source>
</evidence>
<evidence type="ECO:0000256" key="9">
    <source>
        <dbReference type="RuleBase" id="RU000644"/>
    </source>
</evidence>
<comment type="similarity">
    <text evidence="1 8 9">Belongs to the TRAFAC class translation factor GTPase superfamily. Classic translation factor GTPase family. IF-2 subfamily.</text>
</comment>
<evidence type="ECO:0000256" key="1">
    <source>
        <dbReference type="ARBA" id="ARBA00007733"/>
    </source>
</evidence>
<dbReference type="FunFam" id="2.40.30.10:FF:000007">
    <property type="entry name" value="Translation initiation factor IF-2"/>
    <property type="match status" value="1"/>
</dbReference>
<dbReference type="PROSITE" id="PS01176">
    <property type="entry name" value="IF2"/>
    <property type="match status" value="1"/>
</dbReference>
<evidence type="ECO:0000256" key="5">
    <source>
        <dbReference type="ARBA" id="ARBA00022741"/>
    </source>
</evidence>
<dbReference type="FunFam" id="2.40.30.10:FF:000008">
    <property type="entry name" value="Translation initiation factor IF-2"/>
    <property type="match status" value="1"/>
</dbReference>
<dbReference type="InterPro" id="IPR005225">
    <property type="entry name" value="Small_GTP-bd"/>
</dbReference>
<dbReference type="OrthoDB" id="9811804at2"/>
<dbReference type="GO" id="GO:0005829">
    <property type="term" value="C:cytosol"/>
    <property type="evidence" value="ECO:0007669"/>
    <property type="project" value="TreeGrafter"/>
</dbReference>
<dbReference type="CDD" id="cd01887">
    <property type="entry name" value="IF2_eIF5B"/>
    <property type="match status" value="1"/>
</dbReference>
<keyword evidence="12" id="KW-1185">Reference proteome</keyword>
<evidence type="ECO:0000256" key="2">
    <source>
        <dbReference type="ARBA" id="ARBA00020675"/>
    </source>
</evidence>
<dbReference type="FunFam" id="3.40.50.10050:FF:000001">
    <property type="entry name" value="Translation initiation factor IF-2"/>
    <property type="match status" value="1"/>
</dbReference>
<protein>
    <recommendedName>
        <fullName evidence="2 8">Translation initiation factor IF-2</fullName>
    </recommendedName>
</protein>
<dbReference type="Gene3D" id="3.40.50.10050">
    <property type="entry name" value="Translation initiation factor IF- 2, domain 3"/>
    <property type="match status" value="1"/>
</dbReference>
<dbReference type="NCBIfam" id="TIGR00231">
    <property type="entry name" value="small_GTP"/>
    <property type="match status" value="1"/>
</dbReference>
<evidence type="ECO:0000256" key="3">
    <source>
        <dbReference type="ARBA" id="ARBA00022490"/>
    </source>
</evidence>
<reference evidence="12" key="1">
    <citation type="submission" date="2017-11" db="EMBL/GenBank/DDBJ databases">
        <authorList>
            <person name="Chan K.G."/>
            <person name="Lee L.S."/>
        </authorList>
    </citation>
    <scope>NUCLEOTIDE SEQUENCE [LARGE SCALE GENOMIC DNA]</scope>
    <source>
        <strain evidence="12">DSM 100970</strain>
    </source>
</reference>
<dbReference type="InterPro" id="IPR000178">
    <property type="entry name" value="TF_IF2_bacterial-like"/>
</dbReference>
<dbReference type="GO" id="GO:0005525">
    <property type="term" value="F:GTP binding"/>
    <property type="evidence" value="ECO:0007669"/>
    <property type="project" value="UniProtKB-KW"/>
</dbReference>
<evidence type="ECO:0000313" key="12">
    <source>
        <dbReference type="Proteomes" id="UP000236655"/>
    </source>
</evidence>
<evidence type="ECO:0000256" key="8">
    <source>
        <dbReference type="HAMAP-Rule" id="MF_00100"/>
    </source>
</evidence>
<dbReference type="SUPFAM" id="SSF50447">
    <property type="entry name" value="Translation proteins"/>
    <property type="match status" value="2"/>
</dbReference>
<feature type="binding site" evidence="8">
    <location>
        <begin position="402"/>
        <end position="406"/>
    </location>
    <ligand>
        <name>GTP</name>
        <dbReference type="ChEBI" id="CHEBI:37565"/>
    </ligand>
</feature>
<feature type="binding site" evidence="8">
    <location>
        <begin position="356"/>
        <end position="363"/>
    </location>
    <ligand>
        <name>GTP</name>
        <dbReference type="ChEBI" id="CHEBI:37565"/>
    </ligand>
</feature>
<evidence type="ECO:0000256" key="4">
    <source>
        <dbReference type="ARBA" id="ARBA00022540"/>
    </source>
</evidence>
<sequence>MTIKEFALELNISQSELLSKFKQAGIDKSIDDEVSAEDKTKLLEYLSGASSAKPKKLSLGKKKEATTDATAIEEDANPGGKIKVEIKRKKIIHKNVNNEEIIEPTHQKTEVREVPTTLAEETTPVDNVEPQVAAVVPDTTINDAIIVEEQGVVVEEASAKLSRPAVKKDKGAELDDVEDKKGAKLQPGKVVKKPNKMKVIGKEDSSLEDGVLDEAFDDIKVEIEEDIEVIPATHQVAKKSEHKVKAPAKALKVQEFQKPVKPQTLEIAIPEAITVADLAHKMSVKAAEVVKRLMKMGMMVTINQSIDQDTAMLVVEEMGHTPVAAAVNDPESFLDEVVSHDDSDLKPRAPVVTVMGHVDHGKTSLLDYIRKAKVAAGEAGGITQHIGAYHVETENGMVTFLDTPGHEAFTALRARGAQLTDIVILVVAADDGIMPQTIEAINHSKAAGVPIVVAMNKMDKPEANPDKVKQELTTYELVAEDWGGDVMCVPVSAKTGAGIDDLIQAVLLQAEVLELKATYDTPAKAVVIESRLDKGRGSVVTVLVQSGALRKGDIVLAGTSYGRVRAMLDERGKPVDEAGPSIPVEILGLTEVPNAGDDLIVVKDERKAREIASFREEKSRQERLMKQQAAKLDNLFSVGAGEIKSLNIIIKSDVQGSYEALTHSLQRLSNEEVQVQVVHAAVGGINESDINLAIASSAIVVGFNTRADNNAKKQAEANNIEIRYYNIIYEVIDDVKAALSGLLSPEERETITGNVQIRQVFSFGKLVIGGCMVLDGIIRRNSKVRIIRDSMVIHSGELSGLKRFKDDVKEVKSGYECGLSLKDFNDLKEGDIVEAYEISEVQRTLE</sequence>
<dbReference type="Gene3D" id="3.30.56.50">
    <property type="entry name" value="Putative DNA-binding domain, N-terminal subdomain of bacterial translation initiation factor IF2"/>
    <property type="match status" value="1"/>
</dbReference>
<keyword evidence="3 8" id="KW-0963">Cytoplasm</keyword>
<dbReference type="CDD" id="cd03702">
    <property type="entry name" value="IF2_mtIF2_II"/>
    <property type="match status" value="1"/>
</dbReference>
<dbReference type="InterPro" id="IPR023115">
    <property type="entry name" value="TIF_IF2_dom3"/>
</dbReference>
<dbReference type="InterPro" id="IPR006847">
    <property type="entry name" value="IF2_N"/>
</dbReference>
<keyword evidence="7 8" id="KW-0342">GTP-binding</keyword>
<feature type="binding site" evidence="8">
    <location>
        <begin position="456"/>
        <end position="459"/>
    </location>
    <ligand>
        <name>GTP</name>
        <dbReference type="ChEBI" id="CHEBI:37565"/>
    </ligand>
</feature>
<organism evidence="11 12">
    <name type="scientific">Aquella oligotrophica</name>
    <dbReference type="NCBI Taxonomy" id="2067065"/>
    <lineage>
        <taxon>Bacteria</taxon>
        <taxon>Pseudomonadati</taxon>
        <taxon>Pseudomonadota</taxon>
        <taxon>Betaproteobacteria</taxon>
        <taxon>Neisseriales</taxon>
        <taxon>Neisseriaceae</taxon>
        <taxon>Aquella</taxon>
    </lineage>
</organism>
<dbReference type="RefSeq" id="WP_102950780.1">
    <property type="nucleotide sequence ID" value="NZ_CP024847.1"/>
</dbReference>
<dbReference type="SUPFAM" id="SSF52156">
    <property type="entry name" value="Initiation factor IF2/eIF5b, domain 3"/>
    <property type="match status" value="1"/>
</dbReference>
<dbReference type="Pfam" id="PF22042">
    <property type="entry name" value="EF-G_D2"/>
    <property type="match status" value="1"/>
</dbReference>
<feature type="domain" description="Tr-type G" evidence="10">
    <location>
        <begin position="347"/>
        <end position="516"/>
    </location>
</feature>
<dbReference type="Pfam" id="PF04760">
    <property type="entry name" value="IF2_N"/>
    <property type="match status" value="2"/>
</dbReference>
<keyword evidence="4 8" id="KW-0396">Initiation factor</keyword>
<dbReference type="InterPro" id="IPR044145">
    <property type="entry name" value="IF2_II"/>
</dbReference>
<dbReference type="EMBL" id="CP024847">
    <property type="protein sequence ID" value="AUR51481.1"/>
    <property type="molecule type" value="Genomic_DNA"/>
</dbReference>